<sequence length="157" mass="17667">MSLSEIGLGTYILSDTKEAQDGKKNNHNAKRTHHPIAASDSFAIDGFIPADTASLRFEIKTNSKNSETRLFHHRPKPTSVRSQSSLAIYTQMLPLRRSFQLGNQSSAVCQRVKEVSKTDTIAGDSKHQMDLYGSWAVAIFVLLHLMIKPVWKRSYTY</sequence>
<name>A0A1E1KFM6_9HELO</name>
<dbReference type="Proteomes" id="UP000178912">
    <property type="component" value="Unassembled WGS sequence"/>
</dbReference>
<protein>
    <submittedName>
        <fullName evidence="1">Uncharacterized protein</fullName>
    </submittedName>
</protein>
<keyword evidence="2" id="KW-1185">Reference proteome</keyword>
<evidence type="ECO:0000313" key="1">
    <source>
        <dbReference type="EMBL" id="CZS96790.1"/>
    </source>
</evidence>
<accession>A0A1E1KFM6</accession>
<evidence type="ECO:0000313" key="2">
    <source>
        <dbReference type="Proteomes" id="UP000178912"/>
    </source>
</evidence>
<proteinExistence type="predicted"/>
<gene>
    <name evidence="1" type="ORF">RAG0_05980</name>
</gene>
<dbReference type="AlphaFoldDB" id="A0A1E1KFM6"/>
<reference evidence="2" key="1">
    <citation type="submission" date="2016-03" db="EMBL/GenBank/DDBJ databases">
        <authorList>
            <person name="Guldener U."/>
        </authorList>
    </citation>
    <scope>NUCLEOTIDE SEQUENCE [LARGE SCALE GENOMIC DNA]</scope>
    <source>
        <strain evidence="2">04CH-RAC-A.6.1</strain>
    </source>
</reference>
<dbReference type="EMBL" id="FJUX01000028">
    <property type="protein sequence ID" value="CZS96790.1"/>
    <property type="molecule type" value="Genomic_DNA"/>
</dbReference>
<organism evidence="1 2">
    <name type="scientific">Rhynchosporium agropyri</name>
    <dbReference type="NCBI Taxonomy" id="914238"/>
    <lineage>
        <taxon>Eukaryota</taxon>
        <taxon>Fungi</taxon>
        <taxon>Dikarya</taxon>
        <taxon>Ascomycota</taxon>
        <taxon>Pezizomycotina</taxon>
        <taxon>Leotiomycetes</taxon>
        <taxon>Helotiales</taxon>
        <taxon>Ploettnerulaceae</taxon>
        <taxon>Rhynchosporium</taxon>
    </lineage>
</organism>